<evidence type="ECO:0000313" key="7">
    <source>
        <dbReference type="Proteomes" id="UP000006764"/>
    </source>
</evidence>
<dbReference type="STRING" id="391936.S7S_04435"/>
<dbReference type="PANTHER" id="PTHR42913:SF9">
    <property type="entry name" value="SLR1591 PROTEIN"/>
    <property type="match status" value="1"/>
</dbReference>
<organism evidence="6 7">
    <name type="scientific">Isoalcanivorax pacificus W11-5</name>
    <dbReference type="NCBI Taxonomy" id="391936"/>
    <lineage>
        <taxon>Bacteria</taxon>
        <taxon>Pseudomonadati</taxon>
        <taxon>Pseudomonadota</taxon>
        <taxon>Gammaproteobacteria</taxon>
        <taxon>Oceanospirillales</taxon>
        <taxon>Alcanivoracaceae</taxon>
        <taxon>Isoalcanivorax</taxon>
    </lineage>
</organism>
<dbReference type="KEGG" id="apac:S7S_04435"/>
<dbReference type="SUPFAM" id="SSF51905">
    <property type="entry name" value="FAD/NAD(P)-binding domain"/>
    <property type="match status" value="2"/>
</dbReference>
<protein>
    <recommendedName>
        <fullName evidence="5">FAD/NAD(P)-binding domain-containing protein</fullName>
    </recommendedName>
</protein>
<keyword evidence="2" id="KW-0285">Flavoprotein</keyword>
<comment type="cofactor">
    <cofactor evidence="1">
        <name>FAD</name>
        <dbReference type="ChEBI" id="CHEBI:57692"/>
    </cofactor>
</comment>
<keyword evidence="7" id="KW-1185">Reference proteome</keyword>
<dbReference type="PANTHER" id="PTHR42913">
    <property type="entry name" value="APOPTOSIS-INDUCING FACTOR 1"/>
    <property type="match status" value="1"/>
</dbReference>
<dbReference type="Proteomes" id="UP000006764">
    <property type="component" value="Chromosome"/>
</dbReference>
<keyword evidence="3" id="KW-0274">FAD</keyword>
<gene>
    <name evidence="6" type="ORF">S7S_04435</name>
</gene>
<proteinExistence type="predicted"/>
<dbReference type="EMBL" id="CP004387">
    <property type="protein sequence ID" value="AJD47309.1"/>
    <property type="molecule type" value="Genomic_DNA"/>
</dbReference>
<dbReference type="InterPro" id="IPR036188">
    <property type="entry name" value="FAD/NAD-bd_sf"/>
</dbReference>
<feature type="domain" description="FAD/NAD(P)-binding" evidence="5">
    <location>
        <begin position="5"/>
        <end position="285"/>
    </location>
</feature>
<dbReference type="GO" id="GO:0019646">
    <property type="term" value="P:aerobic electron transport chain"/>
    <property type="evidence" value="ECO:0007669"/>
    <property type="project" value="TreeGrafter"/>
</dbReference>
<dbReference type="Pfam" id="PF07992">
    <property type="entry name" value="Pyr_redox_2"/>
    <property type="match status" value="1"/>
</dbReference>
<evidence type="ECO:0000256" key="4">
    <source>
        <dbReference type="ARBA" id="ARBA00023002"/>
    </source>
</evidence>
<reference evidence="6 7" key="1">
    <citation type="journal article" date="2012" name="J. Bacteriol.">
        <title>Genome sequence of an alkane-degrading bacterium, Alcanivorax pacificus type strain W11-5, isolated from deep sea sediment.</title>
        <authorList>
            <person name="Lai Q."/>
            <person name="Shao Z."/>
        </authorList>
    </citation>
    <scope>NUCLEOTIDE SEQUENCE [LARGE SCALE GENOMIC DNA]</scope>
    <source>
        <strain evidence="6 7">W11-5</strain>
    </source>
</reference>
<name>A0A0B4XGR9_9GAMM</name>
<keyword evidence="4" id="KW-0560">Oxidoreductase</keyword>
<dbReference type="InterPro" id="IPR023753">
    <property type="entry name" value="FAD/NAD-binding_dom"/>
</dbReference>
<dbReference type="AlphaFoldDB" id="A0A0B4XGR9"/>
<dbReference type="InterPro" id="IPR017584">
    <property type="entry name" value="Pyridine_nucleo_diS_OxRdtase_N"/>
</dbReference>
<evidence type="ECO:0000256" key="2">
    <source>
        <dbReference type="ARBA" id="ARBA00022630"/>
    </source>
</evidence>
<dbReference type="Gene3D" id="3.50.50.100">
    <property type="match status" value="1"/>
</dbReference>
<evidence type="ECO:0000256" key="3">
    <source>
        <dbReference type="ARBA" id="ARBA00022827"/>
    </source>
</evidence>
<evidence type="ECO:0000313" key="6">
    <source>
        <dbReference type="EMBL" id="AJD47309.1"/>
    </source>
</evidence>
<sequence>MLAGGGHTHALLLSQGPLPGPTTLVSPARFTPYSGMLPGVVAGHYHSREAHIDLAALCQRCGVTFIEQAATGIDRTGRHLLLDDGRRLPYHLLSLDIGAQPALDTVPGAREHAIAVKPVSGFLARWQHLLATLPRQPRPLRLAVVGAGAGGTEMVLAIAHALRQQRLPVQLSLFSAGGLLPGYPAGVRRRMQRALDHYGIALHTSTPIQRVTASHLYGEHEQPYPCDFLLWCTGAVGAAWPGDSGLSVTDAGFVRVQDTLQSINDHAVFAAGDCAWPEPGPVPRAGVYAVRQAPVLRHNLIAAWQDRPLQHWRPQQRFLSLLSAGERYATGSRGRRLSAGGRWLWHVKDRIDRRFMARFPVMTTPPAA</sequence>
<dbReference type="HOGENOM" id="CLU_021377_4_0_6"/>
<dbReference type="NCBIfam" id="TIGR03169">
    <property type="entry name" value="Nterm_to_SelD"/>
    <property type="match status" value="1"/>
</dbReference>
<dbReference type="RefSeq" id="WP_008738333.1">
    <property type="nucleotide sequence ID" value="NZ_CP004387.1"/>
</dbReference>
<accession>A0A0B4XGR9</accession>
<evidence type="ECO:0000259" key="5">
    <source>
        <dbReference type="Pfam" id="PF07992"/>
    </source>
</evidence>
<evidence type="ECO:0000256" key="1">
    <source>
        <dbReference type="ARBA" id="ARBA00001974"/>
    </source>
</evidence>
<dbReference type="InterPro" id="IPR051169">
    <property type="entry name" value="NADH-Q_oxidoreductase"/>
</dbReference>
<dbReference type="GO" id="GO:0003955">
    <property type="term" value="F:NAD(P)H dehydrogenase (quinone) activity"/>
    <property type="evidence" value="ECO:0007669"/>
    <property type="project" value="TreeGrafter"/>
</dbReference>